<dbReference type="GO" id="GO:0005634">
    <property type="term" value="C:nucleus"/>
    <property type="evidence" value="ECO:0007669"/>
    <property type="project" value="UniProtKB-SubCell"/>
</dbReference>
<accession>A0A8D7AWC3</accession>
<feature type="compositionally biased region" description="Basic and acidic residues" evidence="5">
    <location>
        <begin position="402"/>
        <end position="420"/>
    </location>
</feature>
<feature type="region of interest" description="Disordered" evidence="5">
    <location>
        <begin position="390"/>
        <end position="425"/>
    </location>
</feature>
<evidence type="ECO:0000256" key="3">
    <source>
        <dbReference type="ARBA" id="ARBA00022490"/>
    </source>
</evidence>
<evidence type="ECO:0000256" key="4">
    <source>
        <dbReference type="ARBA" id="ARBA00023242"/>
    </source>
</evidence>
<evidence type="ECO:0000256" key="5">
    <source>
        <dbReference type="SAM" id="MobiDB-lite"/>
    </source>
</evidence>
<keyword evidence="4" id="KW-0539">Nucleus</keyword>
<evidence type="ECO:0000313" key="6">
    <source>
        <dbReference type="EMBL" id="CAG1856057.1"/>
    </source>
</evidence>
<reference evidence="6" key="1">
    <citation type="submission" date="2021-03" db="EMBL/GenBank/DDBJ databases">
        <authorList>
            <consortium name="Genoscope - CEA"/>
            <person name="William W."/>
        </authorList>
    </citation>
    <scope>NUCLEOTIDE SEQUENCE</scope>
    <source>
        <strain evidence="6">Doubled-haploid Pahang</strain>
    </source>
</reference>
<protein>
    <submittedName>
        <fullName evidence="6">(wild Malaysian banana) hypothetical protein</fullName>
    </submittedName>
</protein>
<gene>
    <name evidence="6" type="ORF">GSMUA_45810.1</name>
</gene>
<proteinExistence type="predicted"/>
<name>A0A8D7AWC3_MUSAM</name>
<evidence type="ECO:0000256" key="1">
    <source>
        <dbReference type="ARBA" id="ARBA00004123"/>
    </source>
</evidence>
<sequence length="536" mass="60333">MGLHLSLLNCSWVELMRSKIFALTETEDVKTITRSASCKQNELHGNTELSASLRESLSFKNWHHEQVKLETNLSSKNQYLEDDKKQPNLAQHTKHDTVLVLNPAICPLLSPCPTKDLNAAAVKLQKVYKSYRTRRNLADCAVVAEELWWKALDFASLKHSSVSFFIGGKPETAASRWARALTRAAKVVGKGLSKNNNAQKLALRHWLEAIDPRHRYGHNLHMYYDIWTKSESKQPFFYWLDIGDGKEVNIAKCPRNKLQQECVKYLGPKERLAYEVIVEDGKLVYKKNRTLVDTTEGSKWIFVLSTIRALYVGQKKKGSFQHSSFLAGGATIAAGRLIVKEGTLKAVWPHSGHYLPTEENFREFISFLEENNVDLTDVKRNPVGYDDDYPSFKMTTSDSMTDSDKGVEVEGESTTHHAGDLSDCEAEERPAYSLGAECHEGNEIETTVESVNHHLRKWTTGVGPRIRCVRNYPTDLQFKALEQVNLSPRSIPSPVGNNGPIPSPRPNSRIMLSPSLAGIHLPSPAISLTLSKHRRC</sequence>
<comment type="subcellular location">
    <subcellularLocation>
        <location evidence="2">Cytoplasm</location>
    </subcellularLocation>
    <subcellularLocation>
        <location evidence="1">Nucleus</location>
    </subcellularLocation>
</comment>
<dbReference type="EMBL" id="HG996473">
    <property type="protein sequence ID" value="CAG1856057.1"/>
    <property type="molecule type" value="Genomic_DNA"/>
</dbReference>
<dbReference type="PANTHER" id="PTHR31250:SF27">
    <property type="entry name" value="IQ DOMAIN-CONTAINING PROTEIN IQM5"/>
    <property type="match status" value="1"/>
</dbReference>
<organism evidence="6">
    <name type="scientific">Musa acuminata subsp. malaccensis</name>
    <name type="common">Wild banana</name>
    <name type="synonym">Musa malaccensis</name>
    <dbReference type="NCBI Taxonomy" id="214687"/>
    <lineage>
        <taxon>Eukaryota</taxon>
        <taxon>Viridiplantae</taxon>
        <taxon>Streptophyta</taxon>
        <taxon>Embryophyta</taxon>
        <taxon>Tracheophyta</taxon>
        <taxon>Spermatophyta</taxon>
        <taxon>Magnoliopsida</taxon>
        <taxon>Liliopsida</taxon>
        <taxon>Zingiberales</taxon>
        <taxon>Musaceae</taxon>
        <taxon>Musa</taxon>
    </lineage>
</organism>
<dbReference type="GO" id="GO:0005737">
    <property type="term" value="C:cytoplasm"/>
    <property type="evidence" value="ECO:0007669"/>
    <property type="project" value="UniProtKB-SubCell"/>
</dbReference>
<keyword evidence="3" id="KW-0963">Cytoplasm</keyword>
<dbReference type="PANTHER" id="PTHR31250">
    <property type="entry name" value="IQ DOMAIN-CONTAINING PROTEIN IQM3"/>
    <property type="match status" value="1"/>
</dbReference>
<dbReference type="AlphaFoldDB" id="A0A8D7AWC3"/>
<dbReference type="InterPro" id="IPR044159">
    <property type="entry name" value="IQM"/>
</dbReference>
<evidence type="ECO:0000256" key="2">
    <source>
        <dbReference type="ARBA" id="ARBA00004496"/>
    </source>
</evidence>